<name>A0A381XMC6_9ZZZZ</name>
<accession>A0A381XMC6</accession>
<dbReference type="PANTHER" id="PTHR19353">
    <property type="entry name" value="FATTY ACID DESATURASE 2"/>
    <property type="match status" value="1"/>
</dbReference>
<organism evidence="4">
    <name type="scientific">marine metagenome</name>
    <dbReference type="NCBI Taxonomy" id="408172"/>
    <lineage>
        <taxon>unclassified sequences</taxon>
        <taxon>metagenomes</taxon>
        <taxon>ecological metagenomes</taxon>
    </lineage>
</organism>
<protein>
    <recommendedName>
        <fullName evidence="3">Fatty acid desaturase domain-containing protein</fullName>
    </recommendedName>
</protein>
<feature type="transmembrane region" description="Helical" evidence="2">
    <location>
        <begin position="49"/>
        <end position="67"/>
    </location>
</feature>
<feature type="compositionally biased region" description="Polar residues" evidence="1">
    <location>
        <begin position="300"/>
        <end position="309"/>
    </location>
</feature>
<dbReference type="Pfam" id="PF00487">
    <property type="entry name" value="FA_desaturase"/>
    <property type="match status" value="1"/>
</dbReference>
<reference evidence="4" key="1">
    <citation type="submission" date="2018-05" db="EMBL/GenBank/DDBJ databases">
        <authorList>
            <person name="Lanie J.A."/>
            <person name="Ng W.-L."/>
            <person name="Kazmierczak K.M."/>
            <person name="Andrzejewski T.M."/>
            <person name="Davidsen T.M."/>
            <person name="Wayne K.J."/>
            <person name="Tettelin H."/>
            <person name="Glass J.I."/>
            <person name="Rusch D."/>
            <person name="Podicherti R."/>
            <person name="Tsui H.-C.T."/>
            <person name="Winkler M.E."/>
        </authorList>
    </citation>
    <scope>NUCLEOTIDE SEQUENCE</scope>
</reference>
<sequence>MVHNDDLINNKDLFDTLRQQPKLAWPTIIMFILCIGFILISTWAAINGYISYLAACLITGTTGYFLFSPMHDAIHSSVGHSKALNTLVGRISFFYYSTFVAFELMRFIHFRHHRNANGPGDEADHIIQSGPAWFRPIKWAFLDYIYGWKYLGYWKTRPKSEKQNIIMMLLLTIVLWTLLIINGYLIELLMLWIIPQRISFFLLSFVFVYLPHLPNEVSEQEDVYRSTSNRVGMEWLLSPLMGYQNYHLVHHLYPDVPFYRMVKIWNSRLDEHLSHDPATVSPLGLYPRPAKVERNDNTHEQSSTIGDAK</sequence>
<dbReference type="AlphaFoldDB" id="A0A381XMC6"/>
<feature type="transmembrane region" description="Helical" evidence="2">
    <location>
        <begin position="23"/>
        <end position="42"/>
    </location>
</feature>
<dbReference type="GO" id="GO:0016717">
    <property type="term" value="F:oxidoreductase activity, acting on paired donors, with oxidation of a pair of donors resulting in the reduction of molecular oxygen to two molecules of water"/>
    <property type="evidence" value="ECO:0007669"/>
    <property type="project" value="TreeGrafter"/>
</dbReference>
<keyword evidence="2" id="KW-0812">Transmembrane</keyword>
<dbReference type="InterPro" id="IPR005804">
    <property type="entry name" value="FA_desaturase_dom"/>
</dbReference>
<dbReference type="PANTHER" id="PTHR19353:SF19">
    <property type="entry name" value="DELTA(5) FATTY ACID DESATURASE C-RELATED"/>
    <property type="match status" value="1"/>
</dbReference>
<feature type="transmembrane region" description="Helical" evidence="2">
    <location>
        <begin position="165"/>
        <end position="186"/>
    </location>
</feature>
<evidence type="ECO:0000313" key="4">
    <source>
        <dbReference type="EMBL" id="SVA65347.1"/>
    </source>
</evidence>
<feature type="domain" description="Fatty acid desaturase" evidence="3">
    <location>
        <begin position="52"/>
        <end position="266"/>
    </location>
</feature>
<evidence type="ECO:0000256" key="2">
    <source>
        <dbReference type="SAM" id="Phobius"/>
    </source>
</evidence>
<keyword evidence="2" id="KW-1133">Transmembrane helix</keyword>
<dbReference type="InterPro" id="IPR012171">
    <property type="entry name" value="Fatty_acid_desaturase"/>
</dbReference>
<feature type="transmembrane region" description="Helical" evidence="2">
    <location>
        <begin position="87"/>
        <end position="105"/>
    </location>
</feature>
<proteinExistence type="predicted"/>
<evidence type="ECO:0000259" key="3">
    <source>
        <dbReference type="Pfam" id="PF00487"/>
    </source>
</evidence>
<evidence type="ECO:0000256" key="1">
    <source>
        <dbReference type="SAM" id="MobiDB-lite"/>
    </source>
</evidence>
<dbReference type="GO" id="GO:0016020">
    <property type="term" value="C:membrane"/>
    <property type="evidence" value="ECO:0007669"/>
    <property type="project" value="TreeGrafter"/>
</dbReference>
<keyword evidence="2" id="KW-0472">Membrane</keyword>
<dbReference type="EMBL" id="UINC01015537">
    <property type="protein sequence ID" value="SVA65347.1"/>
    <property type="molecule type" value="Genomic_DNA"/>
</dbReference>
<feature type="region of interest" description="Disordered" evidence="1">
    <location>
        <begin position="284"/>
        <end position="309"/>
    </location>
</feature>
<dbReference type="GO" id="GO:0008610">
    <property type="term" value="P:lipid biosynthetic process"/>
    <property type="evidence" value="ECO:0007669"/>
    <property type="project" value="UniProtKB-ARBA"/>
</dbReference>
<feature type="compositionally biased region" description="Basic and acidic residues" evidence="1">
    <location>
        <begin position="290"/>
        <end position="299"/>
    </location>
</feature>
<gene>
    <name evidence="4" type="ORF">METZ01_LOCUS118201</name>
</gene>